<dbReference type="RefSeq" id="WP_256606949.1">
    <property type="nucleotide sequence ID" value="NZ_JANIBL010000029.1"/>
</dbReference>
<dbReference type="Proteomes" id="UP001524570">
    <property type="component" value="Unassembled WGS sequence"/>
</dbReference>
<feature type="short sequence motif" description="HXTX 1" evidence="2">
    <location>
        <begin position="38"/>
        <end position="41"/>
    </location>
</feature>
<sequence length="175" mass="19673">MKRLFFALWPEQNIKQQCATLTGKLNLTGKPVSEANLHVTLLFLGSIYPEQQTVLTKEAGKLPAPLMTLTFDRLSFWKKPGVLCLTASQFDQSVSILHENLTSIAKRQRIAVEDRPFKPHVTLVKKVNSVIDLDFAPILWRSNGFCLVESCSGANGVEYRIIERWPASYQPKAGD</sequence>
<feature type="active site" description="Proton acceptor" evidence="2">
    <location>
        <position position="120"/>
    </location>
</feature>
<evidence type="ECO:0000256" key="1">
    <source>
        <dbReference type="ARBA" id="ARBA00022801"/>
    </source>
</evidence>
<dbReference type="InterPro" id="IPR009097">
    <property type="entry name" value="Cyclic_Pdiesterase"/>
</dbReference>
<comment type="function">
    <text evidence="2">Hydrolyzes RNA 2',3'-cyclic phosphodiester to an RNA 2'-phosphomonoester.</text>
</comment>
<evidence type="ECO:0000313" key="5">
    <source>
        <dbReference type="Proteomes" id="UP001524570"/>
    </source>
</evidence>
<dbReference type="Pfam" id="PF02834">
    <property type="entry name" value="LigT_PEase"/>
    <property type="match status" value="1"/>
</dbReference>
<comment type="catalytic activity">
    <reaction evidence="2">
        <text>a 3'-end 2',3'-cyclophospho-ribonucleotide-RNA + H2O = a 3'-end 2'-phospho-ribonucleotide-RNA + H(+)</text>
        <dbReference type="Rhea" id="RHEA:11828"/>
        <dbReference type="Rhea" id="RHEA-COMP:10464"/>
        <dbReference type="Rhea" id="RHEA-COMP:17353"/>
        <dbReference type="ChEBI" id="CHEBI:15377"/>
        <dbReference type="ChEBI" id="CHEBI:15378"/>
        <dbReference type="ChEBI" id="CHEBI:83064"/>
        <dbReference type="ChEBI" id="CHEBI:173113"/>
        <dbReference type="EC" id="3.1.4.58"/>
    </reaction>
</comment>
<dbReference type="InterPro" id="IPR004175">
    <property type="entry name" value="RNA_CPDase"/>
</dbReference>
<protein>
    <recommendedName>
        <fullName evidence="2">RNA 2',3'-cyclic phosphodiesterase</fullName>
        <shortName evidence="2">RNA 2',3'-CPDase</shortName>
        <ecNumber evidence="2">3.1.4.58</ecNumber>
    </recommendedName>
</protein>
<dbReference type="SUPFAM" id="SSF55144">
    <property type="entry name" value="LigT-like"/>
    <property type="match status" value="1"/>
</dbReference>
<dbReference type="InterPro" id="IPR014051">
    <property type="entry name" value="Phosphoesterase_HXTX"/>
</dbReference>
<comment type="caution">
    <text evidence="4">The sequence shown here is derived from an EMBL/GenBank/DDBJ whole genome shotgun (WGS) entry which is preliminary data.</text>
</comment>
<keyword evidence="1 2" id="KW-0378">Hydrolase</keyword>
<accession>A0ABT1TU51</accession>
<dbReference type="EC" id="3.1.4.58" evidence="2"/>
<dbReference type="PANTHER" id="PTHR35561:SF1">
    <property type="entry name" value="RNA 2',3'-CYCLIC PHOSPHODIESTERASE"/>
    <property type="match status" value="1"/>
</dbReference>
<dbReference type="HAMAP" id="MF_01940">
    <property type="entry name" value="RNA_CPDase"/>
    <property type="match status" value="1"/>
</dbReference>
<dbReference type="NCBIfam" id="TIGR02258">
    <property type="entry name" value="2_5_ligase"/>
    <property type="match status" value="1"/>
</dbReference>
<keyword evidence="5" id="KW-1185">Reference proteome</keyword>
<feature type="active site" description="Proton donor" evidence="2">
    <location>
        <position position="38"/>
    </location>
</feature>
<proteinExistence type="inferred from homology"/>
<feature type="domain" description="Phosphoesterase HXTX" evidence="3">
    <location>
        <begin position="9"/>
        <end position="83"/>
    </location>
</feature>
<evidence type="ECO:0000259" key="3">
    <source>
        <dbReference type="Pfam" id="PF02834"/>
    </source>
</evidence>
<dbReference type="Gene3D" id="3.90.1140.10">
    <property type="entry name" value="Cyclic phosphodiesterase"/>
    <property type="match status" value="1"/>
</dbReference>
<evidence type="ECO:0000313" key="4">
    <source>
        <dbReference type="EMBL" id="MCQ8117871.1"/>
    </source>
</evidence>
<name>A0ABT1TU51_9GAMM</name>
<organism evidence="4 5">
    <name type="scientific">Methylomonas rosea</name>
    <dbReference type="NCBI Taxonomy" id="2952227"/>
    <lineage>
        <taxon>Bacteria</taxon>
        <taxon>Pseudomonadati</taxon>
        <taxon>Pseudomonadota</taxon>
        <taxon>Gammaproteobacteria</taxon>
        <taxon>Methylococcales</taxon>
        <taxon>Methylococcaceae</taxon>
        <taxon>Methylomonas</taxon>
    </lineage>
</organism>
<comment type="similarity">
    <text evidence="2">Belongs to the 2H phosphoesterase superfamily. ThpR family.</text>
</comment>
<reference evidence="4 5" key="1">
    <citation type="submission" date="2022-07" db="EMBL/GenBank/DDBJ databases">
        <title>Methylomonas rivi sp. nov., Methylomonas rosea sp. nov., Methylomonas aureus sp. nov. and Methylomonas subterranea sp. nov., four novel methanotrophs isolated from a freshwater creek and the deep terrestrial subsurface.</title>
        <authorList>
            <person name="Abin C."/>
            <person name="Sankaranarayanan K."/>
            <person name="Garner C."/>
            <person name="Sindelar R."/>
            <person name="Kotary K."/>
            <person name="Garner R."/>
            <person name="Barclay S."/>
            <person name="Lawson P."/>
            <person name="Krumholz L."/>
        </authorList>
    </citation>
    <scope>NUCLEOTIDE SEQUENCE [LARGE SCALE GENOMIC DNA]</scope>
    <source>
        <strain evidence="4 5">WSC-7</strain>
    </source>
</reference>
<gene>
    <name evidence="4" type="primary">thpR</name>
    <name evidence="4" type="ORF">NP589_10585</name>
</gene>
<feature type="short sequence motif" description="HXTX 2" evidence="2">
    <location>
        <begin position="120"/>
        <end position="123"/>
    </location>
</feature>
<dbReference type="EMBL" id="JANIBL010000029">
    <property type="protein sequence ID" value="MCQ8117871.1"/>
    <property type="molecule type" value="Genomic_DNA"/>
</dbReference>
<evidence type="ECO:0000256" key="2">
    <source>
        <dbReference type="HAMAP-Rule" id="MF_01940"/>
    </source>
</evidence>
<dbReference type="PANTHER" id="PTHR35561">
    <property type="entry name" value="RNA 2',3'-CYCLIC PHOSPHODIESTERASE"/>
    <property type="match status" value="1"/>
</dbReference>